<gene>
    <name evidence="2" type="ORF">AVEN_229452_1</name>
</gene>
<proteinExistence type="predicted"/>
<evidence type="ECO:0000313" key="3">
    <source>
        <dbReference type="Proteomes" id="UP000499080"/>
    </source>
</evidence>
<dbReference type="EMBL" id="BGPR01003650">
    <property type="protein sequence ID" value="GBM90774.1"/>
    <property type="molecule type" value="Genomic_DNA"/>
</dbReference>
<evidence type="ECO:0000256" key="1">
    <source>
        <dbReference type="SAM" id="MobiDB-lite"/>
    </source>
</evidence>
<accession>A0A4Y2JLE0</accession>
<name>A0A4Y2JLE0_ARAVE</name>
<feature type="region of interest" description="Disordered" evidence="1">
    <location>
        <begin position="19"/>
        <end position="45"/>
    </location>
</feature>
<organism evidence="2 3">
    <name type="scientific">Araneus ventricosus</name>
    <name type="common">Orbweaver spider</name>
    <name type="synonym">Epeira ventricosa</name>
    <dbReference type="NCBI Taxonomy" id="182803"/>
    <lineage>
        <taxon>Eukaryota</taxon>
        <taxon>Metazoa</taxon>
        <taxon>Ecdysozoa</taxon>
        <taxon>Arthropoda</taxon>
        <taxon>Chelicerata</taxon>
        <taxon>Arachnida</taxon>
        <taxon>Araneae</taxon>
        <taxon>Araneomorphae</taxon>
        <taxon>Entelegynae</taxon>
        <taxon>Araneoidea</taxon>
        <taxon>Araneidae</taxon>
        <taxon>Araneus</taxon>
    </lineage>
</organism>
<comment type="caution">
    <text evidence="2">The sequence shown here is derived from an EMBL/GenBank/DDBJ whole genome shotgun (WGS) entry which is preliminary data.</text>
</comment>
<evidence type="ECO:0000313" key="2">
    <source>
        <dbReference type="EMBL" id="GBM90774.1"/>
    </source>
</evidence>
<dbReference type="Proteomes" id="UP000499080">
    <property type="component" value="Unassembled WGS sequence"/>
</dbReference>
<sequence>MTIKCLNIQIQHITTDCEAENISEHEYHTRKESETSDNDDNTGTQTVQNVLHIQSKHKKSMALDPPPSTGRLNFDNFIKAALRA</sequence>
<dbReference type="AlphaFoldDB" id="A0A4Y2JLE0"/>
<keyword evidence="3" id="KW-1185">Reference proteome</keyword>
<protein>
    <submittedName>
        <fullName evidence="2">Uncharacterized protein</fullName>
    </submittedName>
</protein>
<feature type="compositionally biased region" description="Basic and acidic residues" evidence="1">
    <location>
        <begin position="22"/>
        <end position="34"/>
    </location>
</feature>
<reference evidence="2 3" key="1">
    <citation type="journal article" date="2019" name="Sci. Rep.">
        <title>Orb-weaving spider Araneus ventricosus genome elucidates the spidroin gene catalogue.</title>
        <authorList>
            <person name="Kono N."/>
            <person name="Nakamura H."/>
            <person name="Ohtoshi R."/>
            <person name="Moran D.A.P."/>
            <person name="Shinohara A."/>
            <person name="Yoshida Y."/>
            <person name="Fujiwara M."/>
            <person name="Mori M."/>
            <person name="Tomita M."/>
            <person name="Arakawa K."/>
        </authorList>
    </citation>
    <scope>NUCLEOTIDE SEQUENCE [LARGE SCALE GENOMIC DNA]</scope>
</reference>